<sequence>MIGFKPALWDGSDPLYAPGIKWNVGKNPAIQYPQWNPPAKYKKAGYAYGPVKLDPPGRKDDEHQPARALRCRELTKEMLRWFEEQEKPKVDPSTWKYLIARYQTDEFSPIHDVKANSRAGYIERLRLLEDVIGHTKISTMTYESIKKLQNAMKQKGRSVAYIHRFFSTLRMIAKYGKALQIKPAREVSETLSAMKFQMSPARQVAPTREQVYTIIHAADASGLKAFALGIMIQYEFALRAVDVRGHWLQTDEQEGGIVLDGTRWQDGLTWDMIDNDLTRMEKLISKTRKSLTEPYIFDLTGTPEIQARLRELRPKDAVGPVIINPRSGLPYTVHAWGKTWSRLRNRTGLPSEIRMMDVRAGAVTEAKSLGADPYMLRDAAQHKDVMTTSRYSQARSDAANNVVKLRQSRS</sequence>
<evidence type="ECO:0000256" key="3">
    <source>
        <dbReference type="SAM" id="MobiDB-lite"/>
    </source>
</evidence>
<keyword evidence="1" id="KW-0238">DNA-binding</keyword>
<dbReference type="OrthoDB" id="7800649at2"/>
<geneLocation type="plasmid" evidence="4 5">
    <name>unnamed1</name>
</geneLocation>
<feature type="region of interest" description="Disordered" evidence="3">
    <location>
        <begin position="387"/>
        <end position="410"/>
    </location>
</feature>
<dbReference type="GO" id="GO:0006310">
    <property type="term" value="P:DNA recombination"/>
    <property type="evidence" value="ECO:0007669"/>
    <property type="project" value="UniProtKB-KW"/>
</dbReference>
<feature type="compositionally biased region" description="Polar residues" evidence="3">
    <location>
        <begin position="387"/>
        <end position="399"/>
    </location>
</feature>
<evidence type="ECO:0000256" key="1">
    <source>
        <dbReference type="ARBA" id="ARBA00023125"/>
    </source>
</evidence>
<dbReference type="Proteomes" id="UP000013243">
    <property type="component" value="Plasmid unnamed1"/>
</dbReference>
<dbReference type="SUPFAM" id="SSF56349">
    <property type="entry name" value="DNA breaking-rejoining enzymes"/>
    <property type="match status" value="1"/>
</dbReference>
<dbReference type="InterPro" id="IPR011010">
    <property type="entry name" value="DNA_brk_join_enz"/>
</dbReference>
<dbReference type="GO" id="GO:0003677">
    <property type="term" value="F:DNA binding"/>
    <property type="evidence" value="ECO:0007669"/>
    <property type="project" value="UniProtKB-KW"/>
</dbReference>
<organism evidence="4 5">
    <name type="scientific">Tritonibacter mobilis F1926</name>
    <dbReference type="NCBI Taxonomy" id="1265309"/>
    <lineage>
        <taxon>Bacteria</taxon>
        <taxon>Pseudomonadati</taxon>
        <taxon>Pseudomonadota</taxon>
        <taxon>Alphaproteobacteria</taxon>
        <taxon>Rhodobacterales</taxon>
        <taxon>Paracoccaceae</taxon>
        <taxon>Tritonibacter</taxon>
    </lineage>
</organism>
<proteinExistence type="predicted"/>
<dbReference type="InterPro" id="IPR010998">
    <property type="entry name" value="Integrase_recombinase_N"/>
</dbReference>
<keyword evidence="4" id="KW-0614">Plasmid</keyword>
<dbReference type="Gene3D" id="1.10.443.10">
    <property type="entry name" value="Intergrase catalytic core"/>
    <property type="match status" value="1"/>
</dbReference>
<dbReference type="GO" id="GO:0015074">
    <property type="term" value="P:DNA integration"/>
    <property type="evidence" value="ECO:0007669"/>
    <property type="project" value="InterPro"/>
</dbReference>
<gene>
    <name evidence="4" type="ORF">K529_016890</name>
</gene>
<name>A0A1B1A7D6_9RHOB</name>
<evidence type="ECO:0000313" key="4">
    <source>
        <dbReference type="EMBL" id="ANP42447.1"/>
    </source>
</evidence>
<dbReference type="GeneID" id="28251545"/>
<dbReference type="KEGG" id="rmb:K529_016890"/>
<protein>
    <submittedName>
        <fullName evidence="4">Recombinase</fullName>
    </submittedName>
</protein>
<evidence type="ECO:0000256" key="2">
    <source>
        <dbReference type="ARBA" id="ARBA00023172"/>
    </source>
</evidence>
<dbReference type="InterPro" id="IPR013762">
    <property type="entry name" value="Integrase-like_cat_sf"/>
</dbReference>
<accession>A0A1B1A7D6</accession>
<reference evidence="4 5" key="1">
    <citation type="journal article" date="2016" name="ISME J.">
        <title>Global occurrence and heterogeneity of the Roseobacter-clade species Ruegeria mobilis.</title>
        <authorList>
            <person name="Sonnenschein E."/>
            <person name="Gram L."/>
        </authorList>
    </citation>
    <scope>NUCLEOTIDE SEQUENCE [LARGE SCALE GENOMIC DNA]</scope>
    <source>
        <strain evidence="4 5">F1926</strain>
        <plasmid evidence="4 5">unnamed1</plasmid>
    </source>
</reference>
<keyword evidence="2" id="KW-0233">DNA recombination</keyword>
<dbReference type="Gene3D" id="1.10.150.130">
    <property type="match status" value="1"/>
</dbReference>
<dbReference type="EMBL" id="CP015231">
    <property type="protein sequence ID" value="ANP42447.1"/>
    <property type="molecule type" value="Genomic_DNA"/>
</dbReference>
<evidence type="ECO:0000313" key="5">
    <source>
        <dbReference type="Proteomes" id="UP000013243"/>
    </source>
</evidence>
<dbReference type="RefSeq" id="WP_005615909.1">
    <property type="nucleotide sequence ID" value="NZ_CP015231.1"/>
</dbReference>
<dbReference type="AlphaFoldDB" id="A0A1B1A7D6"/>